<dbReference type="AlphaFoldDB" id="A0A7N0TW39"/>
<evidence type="ECO:0000256" key="1">
    <source>
        <dbReference type="SAM" id="MobiDB-lite"/>
    </source>
</evidence>
<dbReference type="EnsemblPlants" id="Kaladp0047s0142.1.v1.1">
    <property type="protein sequence ID" value="Kaladp0047s0142.1.v1.1.CDS.1"/>
    <property type="gene ID" value="Kaladp0047s0142.v1.1"/>
</dbReference>
<reference evidence="2" key="1">
    <citation type="submission" date="2021-01" db="UniProtKB">
        <authorList>
            <consortium name="EnsemblPlants"/>
        </authorList>
    </citation>
    <scope>IDENTIFICATION</scope>
</reference>
<organism evidence="2 3">
    <name type="scientific">Kalanchoe fedtschenkoi</name>
    <name type="common">Lavender scallops</name>
    <name type="synonym">South American air plant</name>
    <dbReference type="NCBI Taxonomy" id="63787"/>
    <lineage>
        <taxon>Eukaryota</taxon>
        <taxon>Viridiplantae</taxon>
        <taxon>Streptophyta</taxon>
        <taxon>Embryophyta</taxon>
        <taxon>Tracheophyta</taxon>
        <taxon>Spermatophyta</taxon>
        <taxon>Magnoliopsida</taxon>
        <taxon>eudicotyledons</taxon>
        <taxon>Gunneridae</taxon>
        <taxon>Pentapetalae</taxon>
        <taxon>Saxifragales</taxon>
        <taxon>Crassulaceae</taxon>
        <taxon>Kalanchoe</taxon>
    </lineage>
</organism>
<dbReference type="Pfam" id="PF07800">
    <property type="entry name" value="DUF1644"/>
    <property type="match status" value="1"/>
</dbReference>
<dbReference type="InterPro" id="IPR012866">
    <property type="entry name" value="DUF1644"/>
</dbReference>
<dbReference type="PANTHER" id="PTHR31197">
    <property type="entry name" value="OS01G0612600 PROTEIN"/>
    <property type="match status" value="1"/>
</dbReference>
<feature type="compositionally biased region" description="Acidic residues" evidence="1">
    <location>
        <begin position="75"/>
        <end position="86"/>
    </location>
</feature>
<sequence length="179" mass="19455">MQDGCCFTGTYKELRRHVRFEHPAACPREVDLAAEQKWRRQECEREHDDVISTIRSSMPGAMVFGDYVIEYGSDSSEEEGGDDDGGENGGRAEGFGVGFGGTDMVNILLFLHALSPNGNAGNYRRLIRAGRTSEEDGNQEAETDSDNYGTMALPLRWMMSQWSGSAAGADGDDGSIGEG</sequence>
<dbReference type="Proteomes" id="UP000594263">
    <property type="component" value="Unplaced"/>
</dbReference>
<proteinExistence type="predicted"/>
<feature type="region of interest" description="Disordered" evidence="1">
    <location>
        <begin position="73"/>
        <end position="94"/>
    </location>
</feature>
<evidence type="ECO:0000313" key="3">
    <source>
        <dbReference type="Proteomes" id="UP000594263"/>
    </source>
</evidence>
<accession>A0A7N0TW39</accession>
<keyword evidence="3" id="KW-1185">Reference proteome</keyword>
<dbReference type="PANTHER" id="PTHR31197:SF12">
    <property type="entry name" value="OS02G0770600 PROTEIN"/>
    <property type="match status" value="1"/>
</dbReference>
<evidence type="ECO:0000313" key="2">
    <source>
        <dbReference type="EnsemblPlants" id="Kaladp0047s0142.1.v1.1.CDS.1"/>
    </source>
</evidence>
<dbReference type="Gramene" id="Kaladp0047s0142.1.v1.1">
    <property type="protein sequence ID" value="Kaladp0047s0142.1.v1.1.CDS.1"/>
    <property type="gene ID" value="Kaladp0047s0142.v1.1"/>
</dbReference>
<protein>
    <submittedName>
        <fullName evidence="2">Uncharacterized protein</fullName>
    </submittedName>
</protein>
<name>A0A7N0TW39_KALFE</name>